<gene>
    <name evidence="1" type="ORF">AAES_39064</name>
</gene>
<organism evidence="1 2">
    <name type="scientific">Amazona aestiva</name>
    <name type="common">Blue-fronted Amazon parrot</name>
    <dbReference type="NCBI Taxonomy" id="12930"/>
    <lineage>
        <taxon>Eukaryota</taxon>
        <taxon>Metazoa</taxon>
        <taxon>Chordata</taxon>
        <taxon>Craniata</taxon>
        <taxon>Vertebrata</taxon>
        <taxon>Euteleostomi</taxon>
        <taxon>Archelosauria</taxon>
        <taxon>Archosauria</taxon>
        <taxon>Dinosauria</taxon>
        <taxon>Saurischia</taxon>
        <taxon>Theropoda</taxon>
        <taxon>Coelurosauria</taxon>
        <taxon>Aves</taxon>
        <taxon>Neognathae</taxon>
        <taxon>Neoaves</taxon>
        <taxon>Telluraves</taxon>
        <taxon>Australaves</taxon>
        <taxon>Psittaciformes</taxon>
        <taxon>Psittacidae</taxon>
        <taxon>Amazona</taxon>
    </lineage>
</organism>
<dbReference type="AlphaFoldDB" id="A0A0Q3MT53"/>
<proteinExistence type="predicted"/>
<name>A0A0Q3MT53_AMAAE</name>
<comment type="caution">
    <text evidence="1">The sequence shown here is derived from an EMBL/GenBank/DDBJ whole genome shotgun (WGS) entry which is preliminary data.</text>
</comment>
<dbReference type="EMBL" id="LMAW01000754">
    <property type="protein sequence ID" value="KQK85549.1"/>
    <property type="molecule type" value="Genomic_DNA"/>
</dbReference>
<reference evidence="1 2" key="1">
    <citation type="submission" date="2015-10" db="EMBL/GenBank/DDBJ databases">
        <authorList>
            <person name="Gilbert D.G."/>
        </authorList>
    </citation>
    <scope>NUCLEOTIDE SEQUENCE [LARGE SCALE GENOMIC DNA]</scope>
    <source>
        <strain evidence="1">FVVF132</strain>
    </source>
</reference>
<protein>
    <submittedName>
        <fullName evidence="1">Uncharacterized protein</fullName>
    </submittedName>
</protein>
<evidence type="ECO:0000313" key="2">
    <source>
        <dbReference type="Proteomes" id="UP000051836"/>
    </source>
</evidence>
<evidence type="ECO:0000313" key="1">
    <source>
        <dbReference type="EMBL" id="KQK85549.1"/>
    </source>
</evidence>
<keyword evidence="2" id="KW-1185">Reference proteome</keyword>
<sequence length="125" mass="13923">MIGLELKLKREGKQKEQRRSAMEMEPSVALRAVRYCVASLIEDTWTDHLKPVGGDVLIALDNAETPEHINEEAVHIHQTAAAAPPAILTPDNSDADLDNPFDPVPVDLERSLIYIPQILTINRHL</sequence>
<accession>A0A0Q3MT53</accession>
<dbReference type="Proteomes" id="UP000051836">
    <property type="component" value="Unassembled WGS sequence"/>
</dbReference>